<evidence type="ECO:0000313" key="2">
    <source>
        <dbReference type="EnsemblPlants" id="Solyc09g056190.1.1.1"/>
    </source>
</evidence>
<dbReference type="Proteomes" id="UP000004994">
    <property type="component" value="Chromosome 9"/>
</dbReference>
<dbReference type="AlphaFoldDB" id="A0A3Q7I189"/>
<protein>
    <submittedName>
        <fullName evidence="2">Uncharacterized protein</fullName>
    </submittedName>
</protein>
<keyword evidence="3" id="KW-1185">Reference proteome</keyword>
<proteinExistence type="predicted"/>
<name>A0A3Q7I189_SOLLC</name>
<dbReference type="PaxDb" id="4081-Solyc09g056190.1.1"/>
<evidence type="ECO:0000313" key="3">
    <source>
        <dbReference type="Proteomes" id="UP000004994"/>
    </source>
</evidence>
<dbReference type="InParanoid" id="A0A3Q7I189"/>
<keyword evidence="1" id="KW-1133">Transmembrane helix</keyword>
<feature type="transmembrane region" description="Helical" evidence="1">
    <location>
        <begin position="33"/>
        <end position="55"/>
    </location>
</feature>
<reference evidence="2" key="2">
    <citation type="submission" date="2019-01" db="UniProtKB">
        <authorList>
            <consortium name="EnsemblPlants"/>
        </authorList>
    </citation>
    <scope>IDENTIFICATION</scope>
    <source>
        <strain evidence="2">cv. Heinz 1706</strain>
    </source>
</reference>
<evidence type="ECO:0000256" key="1">
    <source>
        <dbReference type="SAM" id="Phobius"/>
    </source>
</evidence>
<sequence>MLVGIISFFYRSFSLFRNAYFGDIRLCFFYVRLAYISIVGLLSFRVTLRLLYVLILDSNHNRFYIIWYKISALHEILLL</sequence>
<keyword evidence="1" id="KW-0812">Transmembrane</keyword>
<keyword evidence="1" id="KW-0472">Membrane</keyword>
<reference evidence="2" key="1">
    <citation type="journal article" date="2012" name="Nature">
        <title>The tomato genome sequence provides insights into fleshy fruit evolution.</title>
        <authorList>
            <consortium name="Tomato Genome Consortium"/>
        </authorList>
    </citation>
    <scope>NUCLEOTIDE SEQUENCE [LARGE SCALE GENOMIC DNA]</scope>
    <source>
        <strain evidence="2">cv. Heinz 1706</strain>
    </source>
</reference>
<organism evidence="2">
    <name type="scientific">Solanum lycopersicum</name>
    <name type="common">Tomato</name>
    <name type="synonym">Lycopersicon esculentum</name>
    <dbReference type="NCBI Taxonomy" id="4081"/>
    <lineage>
        <taxon>Eukaryota</taxon>
        <taxon>Viridiplantae</taxon>
        <taxon>Streptophyta</taxon>
        <taxon>Embryophyta</taxon>
        <taxon>Tracheophyta</taxon>
        <taxon>Spermatophyta</taxon>
        <taxon>Magnoliopsida</taxon>
        <taxon>eudicotyledons</taxon>
        <taxon>Gunneridae</taxon>
        <taxon>Pentapetalae</taxon>
        <taxon>asterids</taxon>
        <taxon>lamiids</taxon>
        <taxon>Solanales</taxon>
        <taxon>Solanaceae</taxon>
        <taxon>Solanoideae</taxon>
        <taxon>Solaneae</taxon>
        <taxon>Solanum</taxon>
        <taxon>Solanum subgen. Lycopersicon</taxon>
    </lineage>
</organism>
<dbReference type="Gramene" id="Solyc09g056190.1.1">
    <property type="protein sequence ID" value="Solyc09g056190.1.1.1"/>
    <property type="gene ID" value="Solyc09g056190.1"/>
</dbReference>
<dbReference type="EnsemblPlants" id="Solyc09g056190.1.1">
    <property type="protein sequence ID" value="Solyc09g056190.1.1.1"/>
    <property type="gene ID" value="Solyc09g056190.1"/>
</dbReference>
<accession>A0A3Q7I189</accession>